<dbReference type="AlphaFoldDB" id="A0A238JUQ5"/>
<dbReference type="InterPro" id="IPR047525">
    <property type="entry name" value="TfoX-like"/>
</dbReference>
<dbReference type="Proteomes" id="UP000220836">
    <property type="component" value="Unassembled WGS sequence"/>
</dbReference>
<proteinExistence type="predicted"/>
<accession>A0A238JUQ5</accession>
<dbReference type="RefSeq" id="WP_097802794.1">
    <property type="nucleotide sequence ID" value="NZ_FXYH01000001.1"/>
</dbReference>
<sequence length="115" mass="12631">MTGTPITTIRNLGPSVEKQCHAAGILDAETLRELGANEAYRKMLQSGTHPHFIGYYVLHMALQGRPWNDCKGAEKDSLRKQFDDLKSSTKAAPLSRIEAELIAIGVLPPGFDRTP</sequence>
<dbReference type="PANTHER" id="PTHR36121:SF1">
    <property type="entry name" value="PROTEIN SXY"/>
    <property type="match status" value="1"/>
</dbReference>
<feature type="domain" description="TfoX C-terminal" evidence="1">
    <location>
        <begin position="6"/>
        <end position="81"/>
    </location>
</feature>
<organism evidence="2 3">
    <name type="scientific">Pelagimonas varians</name>
    <dbReference type="NCBI Taxonomy" id="696760"/>
    <lineage>
        <taxon>Bacteria</taxon>
        <taxon>Pseudomonadati</taxon>
        <taxon>Pseudomonadota</taxon>
        <taxon>Alphaproteobacteria</taxon>
        <taxon>Rhodobacterales</taxon>
        <taxon>Roseobacteraceae</taxon>
        <taxon>Pelagimonas</taxon>
    </lineage>
</organism>
<dbReference type="PANTHER" id="PTHR36121">
    <property type="entry name" value="PROTEIN SXY"/>
    <property type="match status" value="1"/>
</dbReference>
<evidence type="ECO:0000313" key="2">
    <source>
        <dbReference type="EMBL" id="SMX33476.1"/>
    </source>
</evidence>
<dbReference type="Pfam" id="PF04994">
    <property type="entry name" value="TfoX_C"/>
    <property type="match status" value="1"/>
</dbReference>
<gene>
    <name evidence="2" type="ORF">PEV8663_00245</name>
</gene>
<evidence type="ECO:0000313" key="3">
    <source>
        <dbReference type="Proteomes" id="UP000220836"/>
    </source>
</evidence>
<keyword evidence="3" id="KW-1185">Reference proteome</keyword>
<dbReference type="OrthoDB" id="7861542at2"/>
<reference evidence="2 3" key="1">
    <citation type="submission" date="2017-05" db="EMBL/GenBank/DDBJ databases">
        <authorList>
            <person name="Song R."/>
            <person name="Chenine A.L."/>
            <person name="Ruprecht R.M."/>
        </authorList>
    </citation>
    <scope>NUCLEOTIDE SEQUENCE [LARGE SCALE GENOMIC DNA]</scope>
    <source>
        <strain evidence="2 3">CECT 8663</strain>
    </source>
</reference>
<name>A0A238JUQ5_9RHOB</name>
<dbReference type="Gene3D" id="1.10.150.20">
    <property type="entry name" value="5' to 3' exonuclease, C-terminal subdomain"/>
    <property type="match status" value="1"/>
</dbReference>
<dbReference type="EMBL" id="FXYH01000001">
    <property type="protein sequence ID" value="SMX33476.1"/>
    <property type="molecule type" value="Genomic_DNA"/>
</dbReference>
<dbReference type="InterPro" id="IPR007077">
    <property type="entry name" value="TfoX_C"/>
</dbReference>
<protein>
    <recommendedName>
        <fullName evidence="1">TfoX C-terminal domain-containing protein</fullName>
    </recommendedName>
</protein>
<evidence type="ECO:0000259" key="1">
    <source>
        <dbReference type="Pfam" id="PF04994"/>
    </source>
</evidence>